<organism evidence="1 2">
    <name type="scientific">Ensifer adhaerens</name>
    <name type="common">Sinorhizobium morelense</name>
    <dbReference type="NCBI Taxonomy" id="106592"/>
    <lineage>
        <taxon>Bacteria</taxon>
        <taxon>Pseudomonadati</taxon>
        <taxon>Pseudomonadota</taxon>
        <taxon>Alphaproteobacteria</taxon>
        <taxon>Hyphomicrobiales</taxon>
        <taxon>Rhizobiaceae</taxon>
        <taxon>Sinorhizobium/Ensifer group</taxon>
        <taxon>Ensifer</taxon>
    </lineage>
</organism>
<keyword evidence="2" id="KW-1185">Reference proteome</keyword>
<reference evidence="1 2" key="1">
    <citation type="submission" date="2023-03" db="EMBL/GenBank/DDBJ databases">
        <title>Comparative genome and transcriptome analysis combination mining strategies for increasing vitamin B12 production of Ensifer adhaerens strain.</title>
        <authorList>
            <person name="Yongheng L."/>
        </authorList>
    </citation>
    <scope>NUCLEOTIDE SEQUENCE [LARGE SCALE GENOMIC DNA]</scope>
    <source>
        <strain evidence="1 2">Casida A-T305</strain>
    </source>
</reference>
<dbReference type="EMBL" id="CP121308">
    <property type="protein sequence ID" value="WFP89847.1"/>
    <property type="molecule type" value="Genomic_DNA"/>
</dbReference>
<protein>
    <recommendedName>
        <fullName evidence="3">DUF4375 domain-containing protein</fullName>
    </recommendedName>
</protein>
<evidence type="ECO:0000313" key="1">
    <source>
        <dbReference type="EMBL" id="WFP89847.1"/>
    </source>
</evidence>
<evidence type="ECO:0000313" key="2">
    <source>
        <dbReference type="Proteomes" id="UP001214094"/>
    </source>
</evidence>
<gene>
    <name evidence="1" type="ORF">P4B07_14935</name>
</gene>
<dbReference type="Proteomes" id="UP001214094">
    <property type="component" value="Chromosome"/>
</dbReference>
<proteinExistence type="predicted"/>
<dbReference type="RefSeq" id="WP_034806295.1">
    <property type="nucleotide sequence ID" value="NZ_CP121308.1"/>
</dbReference>
<evidence type="ECO:0008006" key="3">
    <source>
        <dbReference type="Google" id="ProtNLM"/>
    </source>
</evidence>
<name>A0ABY8HCS2_ENSAD</name>
<sequence>MAHTPGPWHLEFGHQQREGGMAYWQVHDGSDAIACNQFCWASNSEANARLIASAPDLLASLNEERRIIGDLVGHASFVEANFQIAYAHLHEAETFLASKGQRFSEAEAA</sequence>
<accession>A0ABY8HCS2</accession>